<evidence type="ECO:0000313" key="7">
    <source>
        <dbReference type="EMBL" id="TBU65812.1"/>
    </source>
</evidence>
<comment type="similarity">
    <text evidence="2">Belongs to the replication factor A protein 2 family.</text>
</comment>
<evidence type="ECO:0000256" key="1">
    <source>
        <dbReference type="ARBA" id="ARBA00004123"/>
    </source>
</evidence>
<proteinExistence type="inferred from homology"/>
<dbReference type="SUPFAM" id="SSF50249">
    <property type="entry name" value="Nucleic acid-binding proteins"/>
    <property type="match status" value="1"/>
</dbReference>
<dbReference type="Pfam" id="PF08784">
    <property type="entry name" value="RPA_C"/>
    <property type="match status" value="1"/>
</dbReference>
<dbReference type="InterPro" id="IPR040260">
    <property type="entry name" value="RFA2-like"/>
</dbReference>
<evidence type="ECO:0000256" key="5">
    <source>
        <dbReference type="SAM" id="MobiDB-lite"/>
    </source>
</evidence>
<dbReference type="PANTHER" id="PTHR13989:SF16">
    <property type="entry name" value="REPLICATION PROTEIN A2"/>
    <property type="match status" value="1"/>
</dbReference>
<dbReference type="Proteomes" id="UP000292082">
    <property type="component" value="Unassembled WGS sequence"/>
</dbReference>
<dbReference type="GO" id="GO:0006289">
    <property type="term" value="P:nucleotide-excision repair"/>
    <property type="evidence" value="ECO:0007669"/>
    <property type="project" value="TreeGrafter"/>
</dbReference>
<name>A0A4Q9QDD1_9APHY</name>
<evidence type="ECO:0000256" key="2">
    <source>
        <dbReference type="ARBA" id="ARBA00007815"/>
    </source>
</evidence>
<accession>A0A4Q9QDD1</accession>
<feature type="compositionally biased region" description="Pro residues" evidence="5">
    <location>
        <begin position="259"/>
        <end position="283"/>
    </location>
</feature>
<protein>
    <recommendedName>
        <fullName evidence="6">Replication protein A C-terminal domain-containing protein</fullName>
    </recommendedName>
</protein>
<dbReference type="STRING" id="114155.A0A4Q9QDD1"/>
<dbReference type="GO" id="GO:0006260">
    <property type="term" value="P:DNA replication"/>
    <property type="evidence" value="ECO:0007669"/>
    <property type="project" value="TreeGrafter"/>
</dbReference>
<keyword evidence="8" id="KW-1185">Reference proteome</keyword>
<evidence type="ECO:0000313" key="8">
    <source>
        <dbReference type="Proteomes" id="UP000292082"/>
    </source>
</evidence>
<dbReference type="GO" id="GO:0035861">
    <property type="term" value="C:site of double-strand break"/>
    <property type="evidence" value="ECO:0007669"/>
    <property type="project" value="TreeGrafter"/>
</dbReference>
<evidence type="ECO:0000256" key="3">
    <source>
        <dbReference type="ARBA" id="ARBA00023125"/>
    </source>
</evidence>
<feature type="compositionally biased region" description="Polar residues" evidence="5">
    <location>
        <begin position="12"/>
        <end position="22"/>
    </location>
</feature>
<feature type="region of interest" description="Disordered" evidence="5">
    <location>
        <begin position="1"/>
        <end position="30"/>
    </location>
</feature>
<comment type="subcellular location">
    <subcellularLocation>
        <location evidence="1">Nucleus</location>
    </subcellularLocation>
</comment>
<dbReference type="GO" id="GO:0000781">
    <property type="term" value="C:chromosome, telomeric region"/>
    <property type="evidence" value="ECO:0007669"/>
    <property type="project" value="TreeGrafter"/>
</dbReference>
<gene>
    <name evidence="7" type="ORF">BD310DRAFT_971883</name>
</gene>
<dbReference type="InterPro" id="IPR014892">
    <property type="entry name" value="RPA_C"/>
</dbReference>
<dbReference type="PRINTS" id="PR01217">
    <property type="entry name" value="PRICHEXTENSN"/>
</dbReference>
<sequence>MSPTVDQRDETLNNAGAQSLPNGSREKTRPVTIRQLLDAKRDHSEAPFKIDDHEINRISLVAHAVDVHRYESTVVYTLEDGTSLGRIDARHYPTGSSFEELSDSDQGTSQLYVHVLGTLDLKVKLGSRNVIRVLHMYRVTDPNQLFFHILEAAFVTLSLERGPPPAAALKSGAPRIPTEPASPVIRRTAPSVSPLPRSPVKASVPAPGPSRRVLTARTAEPGPATPSPTRPSAPSTPTSWTPTPLASARRATPARQARPPSPPPTPPPRSPSPEPPSSPPPASPQERVQKPSKSKRRQPGIKQDPYADLTVLQRSIILQLMKATHSKAGMNVDAICHAVGHHYSTQQDVSGAIDVLLDLGLIENTIDEAHYAVKTIHYPRSS</sequence>
<evidence type="ECO:0000256" key="4">
    <source>
        <dbReference type="ARBA" id="ARBA00023242"/>
    </source>
</evidence>
<dbReference type="PANTHER" id="PTHR13989">
    <property type="entry name" value="REPLICATION PROTEIN A-RELATED"/>
    <property type="match status" value="1"/>
</dbReference>
<dbReference type="EMBL" id="ML145084">
    <property type="protein sequence ID" value="TBU65812.1"/>
    <property type="molecule type" value="Genomic_DNA"/>
</dbReference>
<feature type="region of interest" description="Disordered" evidence="5">
    <location>
        <begin position="166"/>
        <end position="305"/>
    </location>
</feature>
<dbReference type="Gene3D" id="1.10.10.10">
    <property type="entry name" value="Winged helix-like DNA-binding domain superfamily/Winged helix DNA-binding domain"/>
    <property type="match status" value="1"/>
</dbReference>
<keyword evidence="4" id="KW-0539">Nucleus</keyword>
<dbReference type="InterPro" id="IPR036388">
    <property type="entry name" value="WH-like_DNA-bd_sf"/>
</dbReference>
<reference evidence="7 8" key="1">
    <citation type="submission" date="2019-01" db="EMBL/GenBank/DDBJ databases">
        <title>Draft genome sequences of three monokaryotic isolates of the white-rot basidiomycete fungus Dichomitus squalens.</title>
        <authorList>
            <consortium name="DOE Joint Genome Institute"/>
            <person name="Lopez S.C."/>
            <person name="Andreopoulos B."/>
            <person name="Pangilinan J."/>
            <person name="Lipzen A."/>
            <person name="Riley R."/>
            <person name="Ahrendt S."/>
            <person name="Ng V."/>
            <person name="Barry K."/>
            <person name="Daum C."/>
            <person name="Grigoriev I.V."/>
            <person name="Hilden K.S."/>
            <person name="Makela M.R."/>
            <person name="de Vries R.P."/>
        </authorList>
    </citation>
    <scope>NUCLEOTIDE SEQUENCE [LARGE SCALE GENOMIC DNA]</scope>
    <source>
        <strain evidence="7 8">CBS 464.89</strain>
    </source>
</reference>
<keyword evidence="3" id="KW-0238">DNA-binding</keyword>
<dbReference type="InterPro" id="IPR012340">
    <property type="entry name" value="NA-bd_OB-fold"/>
</dbReference>
<feature type="compositionally biased region" description="Low complexity" evidence="5">
    <location>
        <begin position="232"/>
        <end position="258"/>
    </location>
</feature>
<feature type="domain" description="Replication protein A C-terminal" evidence="6">
    <location>
        <begin position="305"/>
        <end position="368"/>
    </location>
</feature>
<feature type="compositionally biased region" description="Basic residues" evidence="5">
    <location>
        <begin position="290"/>
        <end position="299"/>
    </location>
</feature>
<dbReference type="GO" id="GO:0003697">
    <property type="term" value="F:single-stranded DNA binding"/>
    <property type="evidence" value="ECO:0007669"/>
    <property type="project" value="TreeGrafter"/>
</dbReference>
<feature type="compositionally biased region" description="Basic and acidic residues" evidence="5">
    <location>
        <begin position="1"/>
        <end position="11"/>
    </location>
</feature>
<organism evidence="7 8">
    <name type="scientific">Dichomitus squalens</name>
    <dbReference type="NCBI Taxonomy" id="114155"/>
    <lineage>
        <taxon>Eukaryota</taxon>
        <taxon>Fungi</taxon>
        <taxon>Dikarya</taxon>
        <taxon>Basidiomycota</taxon>
        <taxon>Agaricomycotina</taxon>
        <taxon>Agaricomycetes</taxon>
        <taxon>Polyporales</taxon>
        <taxon>Polyporaceae</taxon>
        <taxon>Dichomitus</taxon>
    </lineage>
</organism>
<dbReference type="Gene3D" id="2.40.50.140">
    <property type="entry name" value="Nucleic acid-binding proteins"/>
    <property type="match status" value="1"/>
</dbReference>
<dbReference type="GO" id="GO:0005662">
    <property type="term" value="C:DNA replication factor A complex"/>
    <property type="evidence" value="ECO:0007669"/>
    <property type="project" value="TreeGrafter"/>
</dbReference>
<dbReference type="GO" id="GO:0000724">
    <property type="term" value="P:double-strand break repair via homologous recombination"/>
    <property type="evidence" value="ECO:0007669"/>
    <property type="project" value="TreeGrafter"/>
</dbReference>
<dbReference type="AlphaFoldDB" id="A0A4Q9QDD1"/>
<evidence type="ECO:0000259" key="6">
    <source>
        <dbReference type="Pfam" id="PF08784"/>
    </source>
</evidence>